<proteinExistence type="predicted"/>
<comment type="caution">
    <text evidence="2">The sequence shown here is derived from an EMBL/GenBank/DDBJ whole genome shotgun (WGS) entry which is preliminary data.</text>
</comment>
<accession>A0ABU3DFP3</accession>
<organism evidence="2 3">
    <name type="scientific">Tropicimonas omnivorans</name>
    <dbReference type="NCBI Taxonomy" id="3075590"/>
    <lineage>
        <taxon>Bacteria</taxon>
        <taxon>Pseudomonadati</taxon>
        <taxon>Pseudomonadota</taxon>
        <taxon>Alphaproteobacteria</taxon>
        <taxon>Rhodobacterales</taxon>
        <taxon>Roseobacteraceae</taxon>
        <taxon>Tropicimonas</taxon>
    </lineage>
</organism>
<keyword evidence="3" id="KW-1185">Reference proteome</keyword>
<reference evidence="2 3" key="1">
    <citation type="submission" date="2023-09" db="EMBL/GenBank/DDBJ databases">
        <authorList>
            <person name="Rey-Velasco X."/>
        </authorList>
    </citation>
    <scope>NUCLEOTIDE SEQUENCE [LARGE SCALE GENOMIC DNA]</scope>
    <source>
        <strain evidence="2 3">F158</strain>
    </source>
</reference>
<dbReference type="InterPro" id="IPR021074">
    <property type="entry name" value="Formate_DH_dsu"/>
</dbReference>
<dbReference type="EMBL" id="JAVRHL010000002">
    <property type="protein sequence ID" value="MDT0682502.1"/>
    <property type="molecule type" value="Genomic_DNA"/>
</dbReference>
<evidence type="ECO:0000313" key="2">
    <source>
        <dbReference type="EMBL" id="MDT0682502.1"/>
    </source>
</evidence>
<evidence type="ECO:0000256" key="1">
    <source>
        <dbReference type="SAM" id="MobiDB-lite"/>
    </source>
</evidence>
<sequence>MKDETLIRMIRQIATAFAHLSEGEAARSIAAHVNDFWEPRMRRPLIALIEAGDDRLPAAVLAAGPDIRRPAEPDAGHPQSDYARNAPGPG</sequence>
<feature type="compositionally biased region" description="Basic and acidic residues" evidence="1">
    <location>
        <begin position="66"/>
        <end position="75"/>
    </location>
</feature>
<protein>
    <submittedName>
        <fullName evidence="2">Formate dehydrogenase subunit delta</fullName>
    </submittedName>
</protein>
<dbReference type="RefSeq" id="WP_311690250.1">
    <property type="nucleotide sequence ID" value="NZ_JAVRHL010000002.1"/>
</dbReference>
<gene>
    <name evidence="2" type="ORF">RM543_07390</name>
</gene>
<dbReference type="Proteomes" id="UP001265259">
    <property type="component" value="Unassembled WGS sequence"/>
</dbReference>
<name>A0ABU3DFP3_9RHOB</name>
<dbReference type="Pfam" id="PF11390">
    <property type="entry name" value="FdsD"/>
    <property type="match status" value="1"/>
</dbReference>
<feature type="region of interest" description="Disordered" evidence="1">
    <location>
        <begin position="64"/>
        <end position="90"/>
    </location>
</feature>
<evidence type="ECO:0000313" key="3">
    <source>
        <dbReference type="Proteomes" id="UP001265259"/>
    </source>
</evidence>